<gene>
    <name evidence="1" type="ORF">GCM10023086_50610</name>
</gene>
<evidence type="ECO:0008006" key="3">
    <source>
        <dbReference type="Google" id="ProtNLM"/>
    </source>
</evidence>
<dbReference type="Gene3D" id="3.40.50.720">
    <property type="entry name" value="NAD(P)-binding Rossmann-like Domain"/>
    <property type="match status" value="1"/>
</dbReference>
<dbReference type="InterPro" id="IPR036291">
    <property type="entry name" value="NAD(P)-bd_dom_sf"/>
</dbReference>
<organism evidence="1 2">
    <name type="scientific">Streptomyces venetus</name>
    <dbReference type="NCBI Taxonomy" id="1701086"/>
    <lineage>
        <taxon>Bacteria</taxon>
        <taxon>Bacillati</taxon>
        <taxon>Actinomycetota</taxon>
        <taxon>Actinomycetes</taxon>
        <taxon>Kitasatosporales</taxon>
        <taxon>Streptomycetaceae</taxon>
        <taxon>Streptomyces</taxon>
    </lineage>
</organism>
<dbReference type="SUPFAM" id="SSF51735">
    <property type="entry name" value="NAD(P)-binding Rossmann-fold domains"/>
    <property type="match status" value="1"/>
</dbReference>
<comment type="caution">
    <text evidence="1">The sequence shown here is derived from an EMBL/GenBank/DDBJ whole genome shotgun (WGS) entry which is preliminary data.</text>
</comment>
<keyword evidence="2" id="KW-1185">Reference proteome</keyword>
<evidence type="ECO:0000313" key="1">
    <source>
        <dbReference type="EMBL" id="GAA4324293.1"/>
    </source>
</evidence>
<proteinExistence type="predicted"/>
<accession>A0ABP8GHF9</accession>
<dbReference type="EMBL" id="BAABET010000008">
    <property type="protein sequence ID" value="GAA4324293.1"/>
    <property type="molecule type" value="Genomic_DNA"/>
</dbReference>
<evidence type="ECO:0000313" key="2">
    <source>
        <dbReference type="Proteomes" id="UP001501115"/>
    </source>
</evidence>
<protein>
    <recommendedName>
        <fullName evidence="3">SDR family NAD(P)-dependent oxidoreductase</fullName>
    </recommendedName>
</protein>
<sequence length="131" mass="13534">MGEGRLEQPARHLTGRKVLVVGAGTRPDDDPRAPVGNGRAIAVLAARAGADVACADVAAPAAAATAELVGREGRSGITVVGDATEAQQSAAMVAEACADWVGWTHWWSTWGWVSAPGWKARPPKTGTRRSP</sequence>
<name>A0ABP8GHF9_9ACTN</name>
<dbReference type="RefSeq" id="WP_345663940.1">
    <property type="nucleotide sequence ID" value="NZ_BAABET010000008.1"/>
</dbReference>
<dbReference type="Proteomes" id="UP001501115">
    <property type="component" value="Unassembled WGS sequence"/>
</dbReference>
<reference evidence="2" key="1">
    <citation type="journal article" date="2019" name="Int. J. Syst. Evol. Microbiol.">
        <title>The Global Catalogue of Microorganisms (GCM) 10K type strain sequencing project: providing services to taxonomists for standard genome sequencing and annotation.</title>
        <authorList>
            <consortium name="The Broad Institute Genomics Platform"/>
            <consortium name="The Broad Institute Genome Sequencing Center for Infectious Disease"/>
            <person name="Wu L."/>
            <person name="Ma J."/>
        </authorList>
    </citation>
    <scope>NUCLEOTIDE SEQUENCE [LARGE SCALE GENOMIC DNA]</scope>
    <source>
        <strain evidence="2">JCM 31290</strain>
    </source>
</reference>